<evidence type="ECO:0000256" key="7">
    <source>
        <dbReference type="RuleBase" id="RU000304"/>
    </source>
</evidence>
<feature type="domain" description="Protein kinase" evidence="8">
    <location>
        <begin position="18"/>
        <end position="377"/>
    </location>
</feature>
<dbReference type="PROSITE" id="PS00107">
    <property type="entry name" value="PROTEIN_KINASE_ATP"/>
    <property type="match status" value="1"/>
</dbReference>
<dbReference type="AlphaFoldDB" id="A0A8H6RYP1"/>
<feature type="binding site" evidence="6">
    <location>
        <position position="52"/>
    </location>
    <ligand>
        <name>ATP</name>
        <dbReference type="ChEBI" id="CHEBI:30616"/>
    </ligand>
</feature>
<dbReference type="OrthoDB" id="5979581at2759"/>
<proteinExistence type="inferred from homology"/>
<dbReference type="PROSITE" id="PS00108">
    <property type="entry name" value="PROTEIN_KINASE_ST"/>
    <property type="match status" value="1"/>
</dbReference>
<dbReference type="GO" id="GO:0005524">
    <property type="term" value="F:ATP binding"/>
    <property type="evidence" value="ECO:0007669"/>
    <property type="project" value="UniProtKB-UniRule"/>
</dbReference>
<dbReference type="Gene3D" id="3.30.200.20">
    <property type="entry name" value="Phosphorylase Kinase, domain 1"/>
    <property type="match status" value="1"/>
</dbReference>
<evidence type="ECO:0000313" key="9">
    <source>
        <dbReference type="EMBL" id="KAF7289363.1"/>
    </source>
</evidence>
<dbReference type="GO" id="GO:0004674">
    <property type="term" value="F:protein serine/threonine kinase activity"/>
    <property type="evidence" value="ECO:0007669"/>
    <property type="project" value="UniProtKB-KW"/>
</dbReference>
<dbReference type="Gene3D" id="1.10.510.10">
    <property type="entry name" value="Transferase(Phosphotransferase) domain 1"/>
    <property type="match status" value="1"/>
</dbReference>
<evidence type="ECO:0000256" key="4">
    <source>
        <dbReference type="ARBA" id="ARBA00022777"/>
    </source>
</evidence>
<reference evidence="9" key="1">
    <citation type="submission" date="2020-05" db="EMBL/GenBank/DDBJ databases">
        <title>Mycena genomes resolve the evolution of fungal bioluminescence.</title>
        <authorList>
            <person name="Tsai I.J."/>
        </authorList>
    </citation>
    <scope>NUCLEOTIDE SEQUENCE</scope>
    <source>
        <strain evidence="9">171206Taipei</strain>
    </source>
</reference>
<dbReference type="GeneID" id="59352909"/>
<evidence type="ECO:0000256" key="6">
    <source>
        <dbReference type="PROSITE-ProRule" id="PRU10141"/>
    </source>
</evidence>
<dbReference type="GO" id="GO:0005634">
    <property type="term" value="C:nucleus"/>
    <property type="evidence" value="ECO:0007669"/>
    <property type="project" value="TreeGrafter"/>
</dbReference>
<evidence type="ECO:0000256" key="5">
    <source>
        <dbReference type="ARBA" id="ARBA00022840"/>
    </source>
</evidence>
<evidence type="ECO:0000256" key="1">
    <source>
        <dbReference type="ARBA" id="ARBA00022527"/>
    </source>
</evidence>
<keyword evidence="5 6" id="KW-0067">ATP-binding</keyword>
<dbReference type="Proteomes" id="UP000636479">
    <property type="component" value="Unassembled WGS sequence"/>
</dbReference>
<keyword evidence="1 7" id="KW-0723">Serine/threonine-protein kinase</keyword>
<dbReference type="PANTHER" id="PTHR45646:SF11">
    <property type="entry name" value="SERINE_THREONINE-PROTEIN KINASE DOA"/>
    <property type="match status" value="1"/>
</dbReference>
<dbReference type="InterPro" id="IPR008271">
    <property type="entry name" value="Ser/Thr_kinase_AS"/>
</dbReference>
<dbReference type="RefSeq" id="XP_037213394.1">
    <property type="nucleotide sequence ID" value="XM_037370393.1"/>
</dbReference>
<evidence type="ECO:0000256" key="3">
    <source>
        <dbReference type="ARBA" id="ARBA00022741"/>
    </source>
</evidence>
<evidence type="ECO:0000313" key="10">
    <source>
        <dbReference type="Proteomes" id="UP000636479"/>
    </source>
</evidence>
<comment type="similarity">
    <text evidence="7">Belongs to the protein kinase superfamily.</text>
</comment>
<dbReference type="SUPFAM" id="SSF56112">
    <property type="entry name" value="Protein kinase-like (PK-like)"/>
    <property type="match status" value="1"/>
</dbReference>
<protein>
    <submittedName>
        <fullName evidence="9">Kinase-like protein</fullName>
    </submittedName>
</protein>
<comment type="caution">
    <text evidence="9">The sequence shown here is derived from an EMBL/GenBank/DDBJ whole genome shotgun (WGS) entry which is preliminary data.</text>
</comment>
<dbReference type="InterPro" id="IPR051175">
    <property type="entry name" value="CLK_kinases"/>
</dbReference>
<keyword evidence="3 6" id="KW-0547">Nucleotide-binding</keyword>
<dbReference type="PANTHER" id="PTHR45646">
    <property type="entry name" value="SERINE/THREONINE-PROTEIN KINASE DOA-RELATED"/>
    <property type="match status" value="1"/>
</dbReference>
<sequence length="384" mass="42541">MTTHYNPQPGATLKNGRYVVLRKLGEGTTATTWLVYDSSLVKHQGIEYLAAKILTVEATAEPNGPSRERGFLQTIKVHGDKHPMEEGLDYAPVLFDSFDEGAQLCLIMALYSTSVSALRHSAPNKCLPVYMVRSVVHMTLHALVSLHDLKIIHADVKAENILFTGARFSDTSKLEKYLDDYPSQLEGRPQPLPHDFAYNSSAFQAELITVALVDYSHAQSSDGVLSGTTCCPPALRPPEVLLSSGFGPAVDIWAVGCLTFELLVGQCLFHPEDGGDGYTLEDDLLAQMQDLTGQRFSADVLSRAKNGAKYFDAQGNLLRRRIPKHTPLSIEQKIRDHNIAGLAEEDIKESAEFIQACLQLDDRRRFTAEELLKYSFAKKAWLCD</sequence>
<keyword evidence="4 9" id="KW-0418">Kinase</keyword>
<organism evidence="9 10">
    <name type="scientific">Mycena indigotica</name>
    <dbReference type="NCBI Taxonomy" id="2126181"/>
    <lineage>
        <taxon>Eukaryota</taxon>
        <taxon>Fungi</taxon>
        <taxon>Dikarya</taxon>
        <taxon>Basidiomycota</taxon>
        <taxon>Agaricomycotina</taxon>
        <taxon>Agaricomycetes</taxon>
        <taxon>Agaricomycetidae</taxon>
        <taxon>Agaricales</taxon>
        <taxon>Marasmiineae</taxon>
        <taxon>Mycenaceae</taxon>
        <taxon>Mycena</taxon>
    </lineage>
</organism>
<keyword evidence="2" id="KW-0808">Transferase</keyword>
<accession>A0A8H6RYP1</accession>
<evidence type="ECO:0000259" key="8">
    <source>
        <dbReference type="PROSITE" id="PS50011"/>
    </source>
</evidence>
<keyword evidence="10" id="KW-1185">Reference proteome</keyword>
<dbReference type="SMART" id="SM00220">
    <property type="entry name" value="S_TKc"/>
    <property type="match status" value="1"/>
</dbReference>
<dbReference type="InterPro" id="IPR000719">
    <property type="entry name" value="Prot_kinase_dom"/>
</dbReference>
<dbReference type="InterPro" id="IPR017441">
    <property type="entry name" value="Protein_kinase_ATP_BS"/>
</dbReference>
<gene>
    <name evidence="9" type="ORF">MIND_01398700</name>
</gene>
<dbReference type="InterPro" id="IPR011009">
    <property type="entry name" value="Kinase-like_dom_sf"/>
</dbReference>
<dbReference type="EMBL" id="JACAZF010000017">
    <property type="protein sequence ID" value="KAF7289363.1"/>
    <property type="molecule type" value="Genomic_DNA"/>
</dbReference>
<dbReference type="Pfam" id="PF00069">
    <property type="entry name" value="Pkinase"/>
    <property type="match status" value="1"/>
</dbReference>
<name>A0A8H6RYP1_9AGAR</name>
<dbReference type="PROSITE" id="PS50011">
    <property type="entry name" value="PROTEIN_KINASE_DOM"/>
    <property type="match status" value="1"/>
</dbReference>
<evidence type="ECO:0000256" key="2">
    <source>
        <dbReference type="ARBA" id="ARBA00022679"/>
    </source>
</evidence>